<comment type="similarity">
    <text evidence="2">Belongs to the cytochrome c oxidase bacterial subunit 4 family.</text>
</comment>
<name>A0ABM8TE20_9BURK</name>
<evidence type="ECO:0000256" key="17">
    <source>
        <dbReference type="SAM" id="Phobius"/>
    </source>
</evidence>
<dbReference type="PANTHER" id="PTHR36835">
    <property type="entry name" value="CYTOCHROME BO(3) UBIQUINOL OXIDASE SUBUNIT 4"/>
    <property type="match status" value="1"/>
</dbReference>
<reference evidence="18 19" key="1">
    <citation type="submission" date="2021-03" db="EMBL/GenBank/DDBJ databases">
        <authorList>
            <person name="Peeters C."/>
        </authorList>
    </citation>
    <scope>NUCLEOTIDE SEQUENCE [LARGE SCALE GENOMIC DNA]</scope>
    <source>
        <strain evidence="18 19">LMG 26411</strain>
    </source>
</reference>
<evidence type="ECO:0000256" key="15">
    <source>
        <dbReference type="ARBA" id="ARBA00031887"/>
    </source>
</evidence>
<dbReference type="RefSeq" id="WP_211952882.1">
    <property type="nucleotide sequence ID" value="NZ_CAJPVI010000008.1"/>
</dbReference>
<feature type="transmembrane region" description="Helical" evidence="17">
    <location>
        <begin position="56"/>
        <end position="77"/>
    </location>
</feature>
<evidence type="ECO:0000256" key="5">
    <source>
        <dbReference type="ARBA" id="ARBA00022448"/>
    </source>
</evidence>
<evidence type="ECO:0000256" key="7">
    <source>
        <dbReference type="ARBA" id="ARBA00022692"/>
    </source>
</evidence>
<evidence type="ECO:0000313" key="18">
    <source>
        <dbReference type="EMBL" id="CAG2139783.1"/>
    </source>
</evidence>
<evidence type="ECO:0000256" key="1">
    <source>
        <dbReference type="ARBA" id="ARBA00004651"/>
    </source>
</evidence>
<organism evidence="18 19">
    <name type="scientific">Cupriavidus numazuensis</name>
    <dbReference type="NCBI Taxonomy" id="221992"/>
    <lineage>
        <taxon>Bacteria</taxon>
        <taxon>Pseudomonadati</taxon>
        <taxon>Pseudomonadota</taxon>
        <taxon>Betaproteobacteria</taxon>
        <taxon>Burkholderiales</taxon>
        <taxon>Burkholderiaceae</taxon>
        <taxon>Cupriavidus</taxon>
    </lineage>
</organism>
<comment type="subunit">
    <text evidence="3">Heterooctamer of two A chains, two B chains, two C chains and two D chains.</text>
</comment>
<evidence type="ECO:0000313" key="19">
    <source>
        <dbReference type="Proteomes" id="UP000672657"/>
    </source>
</evidence>
<keyword evidence="5" id="KW-0813">Transport</keyword>
<keyword evidence="9 17" id="KW-1133">Transmembrane helix</keyword>
<comment type="subcellular location">
    <subcellularLocation>
        <location evidence="1">Cell membrane</location>
        <topology evidence="1">Multi-pass membrane protein</topology>
    </subcellularLocation>
</comment>
<protein>
    <recommendedName>
        <fullName evidence="4">Cytochrome bo(3) ubiquinol oxidase subunit 4</fullName>
    </recommendedName>
    <alternativeName>
        <fullName evidence="16">Cytochrome o ubiquinol oxidase subunit 4</fullName>
    </alternativeName>
    <alternativeName>
        <fullName evidence="13">Oxidase bo(3) subunit 4</fullName>
    </alternativeName>
    <alternativeName>
        <fullName evidence="14">Ubiquinol oxidase polypeptide IV</fullName>
    </alternativeName>
    <alternativeName>
        <fullName evidence="15">Ubiquinol oxidase subunit 4</fullName>
    </alternativeName>
</protein>
<evidence type="ECO:0000256" key="8">
    <source>
        <dbReference type="ARBA" id="ARBA00022982"/>
    </source>
</evidence>
<comment type="caution">
    <text evidence="18">The sequence shown here is derived from an EMBL/GenBank/DDBJ whole genome shotgun (WGS) entry which is preliminary data.</text>
</comment>
<dbReference type="PANTHER" id="PTHR36835:SF1">
    <property type="entry name" value="CYTOCHROME BO(3) UBIQUINOL OXIDASE SUBUNIT 4"/>
    <property type="match status" value="1"/>
</dbReference>
<dbReference type="NCBIfam" id="TIGR02847">
    <property type="entry name" value="CyoD"/>
    <property type="match status" value="1"/>
</dbReference>
<dbReference type="Pfam" id="PF03626">
    <property type="entry name" value="COX4_pro"/>
    <property type="match status" value="1"/>
</dbReference>
<dbReference type="InterPro" id="IPR005171">
    <property type="entry name" value="Cyt_c_oxidase_su4_prok"/>
</dbReference>
<sequence length="131" mass="13689">MTTSHASHASHAAHDAAAHDSAHGSPRSYAIGFALSLVLTFASFGAVMSGELPPGMGLPVIVGLCVAQLLVQLSFFLHLGIGKGQRSNSAIFACTFGLIVIVVAGSLWVMHNADTNMMPTQMTIERARAKD</sequence>
<evidence type="ECO:0000256" key="6">
    <source>
        <dbReference type="ARBA" id="ARBA00022475"/>
    </source>
</evidence>
<evidence type="ECO:0000256" key="14">
    <source>
        <dbReference type="ARBA" id="ARBA00030211"/>
    </source>
</evidence>
<evidence type="ECO:0000256" key="12">
    <source>
        <dbReference type="ARBA" id="ARBA00025694"/>
    </source>
</evidence>
<evidence type="ECO:0000256" key="10">
    <source>
        <dbReference type="ARBA" id="ARBA00023002"/>
    </source>
</evidence>
<gene>
    <name evidence="18" type="primary">cyoD_2</name>
    <name evidence="18" type="ORF">LMG26411_01760</name>
</gene>
<proteinExistence type="inferred from homology"/>
<keyword evidence="19" id="KW-1185">Reference proteome</keyword>
<dbReference type="EMBL" id="CAJPVI010000008">
    <property type="protein sequence ID" value="CAG2139783.1"/>
    <property type="molecule type" value="Genomic_DNA"/>
</dbReference>
<keyword evidence="11 17" id="KW-0472">Membrane</keyword>
<evidence type="ECO:0000256" key="4">
    <source>
        <dbReference type="ARBA" id="ARBA00014689"/>
    </source>
</evidence>
<dbReference type="InterPro" id="IPR014210">
    <property type="entry name" value="Cyt_o_ubiqinol_oxidase_su4"/>
</dbReference>
<feature type="transmembrane region" description="Helical" evidence="17">
    <location>
        <begin position="89"/>
        <end position="110"/>
    </location>
</feature>
<keyword evidence="10" id="KW-0560">Oxidoreductase</keyword>
<evidence type="ECO:0000256" key="2">
    <source>
        <dbReference type="ARBA" id="ARBA00008079"/>
    </source>
</evidence>
<dbReference type="Proteomes" id="UP000672657">
    <property type="component" value="Unassembled WGS sequence"/>
</dbReference>
<evidence type="ECO:0000256" key="16">
    <source>
        <dbReference type="ARBA" id="ARBA00032185"/>
    </source>
</evidence>
<comment type="function">
    <text evidence="12">Cytochrome bo(3) ubiquinol terminal oxidase is the component of the aerobic respiratory chain of E.coli that predominates when cells are grown at high aeration. Has proton pump activity across the membrane in addition to electron transfer, pumping 2 protons/electron.</text>
</comment>
<evidence type="ECO:0000256" key="13">
    <source>
        <dbReference type="ARBA" id="ARBA00030071"/>
    </source>
</evidence>
<evidence type="ECO:0000256" key="3">
    <source>
        <dbReference type="ARBA" id="ARBA00011700"/>
    </source>
</evidence>
<keyword evidence="8" id="KW-0249">Electron transport</keyword>
<keyword evidence="6" id="KW-1003">Cell membrane</keyword>
<accession>A0ABM8TE20</accession>
<dbReference type="InterPro" id="IPR050968">
    <property type="entry name" value="Cytochrome_c_oxidase_bac_sub4"/>
</dbReference>
<feature type="transmembrane region" description="Helical" evidence="17">
    <location>
        <begin position="29"/>
        <end position="50"/>
    </location>
</feature>
<evidence type="ECO:0000256" key="9">
    <source>
        <dbReference type="ARBA" id="ARBA00022989"/>
    </source>
</evidence>
<keyword evidence="7 17" id="KW-0812">Transmembrane</keyword>
<evidence type="ECO:0000256" key="11">
    <source>
        <dbReference type="ARBA" id="ARBA00023136"/>
    </source>
</evidence>